<feature type="transmembrane region" description="Helical" evidence="8">
    <location>
        <begin position="229"/>
        <end position="249"/>
    </location>
</feature>
<name>A0A238UZ69_9RHOB</name>
<accession>A0A238UZ69</accession>
<keyword evidence="5 8" id="KW-0812">Transmembrane</keyword>
<proteinExistence type="inferred from homology"/>
<comment type="subcellular location">
    <subcellularLocation>
        <location evidence="1 8">Cell membrane</location>
        <topology evidence="1 8">Multi-pass membrane protein</topology>
    </subcellularLocation>
</comment>
<keyword evidence="6 8" id="KW-1133">Transmembrane helix</keyword>
<evidence type="ECO:0000256" key="1">
    <source>
        <dbReference type="ARBA" id="ARBA00004651"/>
    </source>
</evidence>
<evidence type="ECO:0000256" key="2">
    <source>
        <dbReference type="ARBA" id="ARBA00009142"/>
    </source>
</evidence>
<dbReference type="InterPro" id="IPR002781">
    <property type="entry name" value="TM_pro_TauE-like"/>
</dbReference>
<dbReference type="Pfam" id="PF01925">
    <property type="entry name" value="TauE"/>
    <property type="match status" value="1"/>
</dbReference>
<dbReference type="RefSeq" id="WP_089268760.1">
    <property type="nucleotide sequence ID" value="NZ_FZNN01000001.1"/>
</dbReference>
<dbReference type="AlphaFoldDB" id="A0A238UZ69"/>
<evidence type="ECO:0000256" key="8">
    <source>
        <dbReference type="RuleBase" id="RU363041"/>
    </source>
</evidence>
<dbReference type="PANTHER" id="PTHR30269:SF37">
    <property type="entry name" value="MEMBRANE TRANSPORTER PROTEIN"/>
    <property type="match status" value="1"/>
</dbReference>
<evidence type="ECO:0000313" key="9">
    <source>
        <dbReference type="EMBL" id="SNR27074.1"/>
    </source>
</evidence>
<keyword evidence="7 8" id="KW-0472">Membrane</keyword>
<sequence>MPDLLAQTLAMPGLWALIGTVFIAGVVYGFAGFGAALIFMPLASSVMSMEVAVAAFAVSALSSFVTVVPRAWGQVNRRGVAVMVVCATLSASLGLWILRVTDLTVLRWGVIGVTSATLLALVAGWRYATTPTLATRSAIGFATGFVGGATGLLGPVMVLFQLAGRDSVTTSRATSLVFLTVTSLLLLPLMAIQGLLTPPAVVLGLILLLPYGTGARLGARLFHPGLEKFYRTVAYGIIFLAILLGLPLWD</sequence>
<organism evidence="9 10">
    <name type="scientific">Puniceibacterium sediminis</name>
    <dbReference type="NCBI Taxonomy" id="1608407"/>
    <lineage>
        <taxon>Bacteria</taxon>
        <taxon>Pseudomonadati</taxon>
        <taxon>Pseudomonadota</taxon>
        <taxon>Alphaproteobacteria</taxon>
        <taxon>Rhodobacterales</taxon>
        <taxon>Paracoccaceae</taxon>
        <taxon>Puniceibacterium</taxon>
    </lineage>
</organism>
<feature type="transmembrane region" description="Helical" evidence="8">
    <location>
        <begin position="14"/>
        <end position="39"/>
    </location>
</feature>
<evidence type="ECO:0000313" key="10">
    <source>
        <dbReference type="Proteomes" id="UP000198417"/>
    </source>
</evidence>
<dbReference type="GO" id="GO:0005886">
    <property type="term" value="C:plasma membrane"/>
    <property type="evidence" value="ECO:0007669"/>
    <property type="project" value="UniProtKB-SubCell"/>
</dbReference>
<protein>
    <recommendedName>
        <fullName evidence="8">Probable membrane transporter protein</fullName>
    </recommendedName>
</protein>
<keyword evidence="4 8" id="KW-1003">Cell membrane</keyword>
<gene>
    <name evidence="9" type="ORF">SAMN06265370_101327</name>
</gene>
<evidence type="ECO:0000256" key="3">
    <source>
        <dbReference type="ARBA" id="ARBA00022448"/>
    </source>
</evidence>
<keyword evidence="3" id="KW-0813">Transport</keyword>
<dbReference type="Proteomes" id="UP000198417">
    <property type="component" value="Unassembled WGS sequence"/>
</dbReference>
<dbReference type="EMBL" id="FZNN01000001">
    <property type="protein sequence ID" value="SNR27074.1"/>
    <property type="molecule type" value="Genomic_DNA"/>
</dbReference>
<comment type="similarity">
    <text evidence="2 8">Belongs to the 4-toluene sulfonate uptake permease (TSUP) (TC 2.A.102) family.</text>
</comment>
<feature type="transmembrane region" description="Helical" evidence="8">
    <location>
        <begin position="78"/>
        <end position="98"/>
    </location>
</feature>
<reference evidence="9 10" key="1">
    <citation type="submission" date="2017-06" db="EMBL/GenBank/DDBJ databases">
        <authorList>
            <person name="Kim H.J."/>
            <person name="Triplett B.A."/>
        </authorList>
    </citation>
    <scope>NUCLEOTIDE SEQUENCE [LARGE SCALE GENOMIC DNA]</scope>
    <source>
        <strain evidence="9 10">DSM 29052</strain>
    </source>
</reference>
<evidence type="ECO:0000256" key="7">
    <source>
        <dbReference type="ARBA" id="ARBA00023136"/>
    </source>
</evidence>
<evidence type="ECO:0000256" key="6">
    <source>
        <dbReference type="ARBA" id="ARBA00022989"/>
    </source>
</evidence>
<dbReference type="InterPro" id="IPR052017">
    <property type="entry name" value="TSUP"/>
</dbReference>
<feature type="transmembrane region" description="Helical" evidence="8">
    <location>
        <begin position="51"/>
        <end position="72"/>
    </location>
</feature>
<feature type="transmembrane region" description="Helical" evidence="8">
    <location>
        <begin position="139"/>
        <end position="164"/>
    </location>
</feature>
<dbReference type="OrthoDB" id="9795324at2"/>
<feature type="transmembrane region" description="Helical" evidence="8">
    <location>
        <begin position="105"/>
        <end position="127"/>
    </location>
</feature>
<dbReference type="PANTHER" id="PTHR30269">
    <property type="entry name" value="TRANSMEMBRANE PROTEIN YFCA"/>
    <property type="match status" value="1"/>
</dbReference>
<keyword evidence="10" id="KW-1185">Reference proteome</keyword>
<evidence type="ECO:0000256" key="4">
    <source>
        <dbReference type="ARBA" id="ARBA00022475"/>
    </source>
</evidence>
<evidence type="ECO:0000256" key="5">
    <source>
        <dbReference type="ARBA" id="ARBA00022692"/>
    </source>
</evidence>